<name>A0A6A5TMP1_9PLEO</name>
<dbReference type="Pfam" id="PF04828">
    <property type="entry name" value="GFA"/>
    <property type="match status" value="1"/>
</dbReference>
<dbReference type="Proteomes" id="UP000800035">
    <property type="component" value="Unassembled WGS sequence"/>
</dbReference>
<evidence type="ECO:0000313" key="7">
    <source>
        <dbReference type="EMBL" id="KAF1952076.1"/>
    </source>
</evidence>
<keyword evidence="2" id="KW-0479">Metal-binding</keyword>
<dbReference type="SUPFAM" id="SSF51316">
    <property type="entry name" value="Mss4-like"/>
    <property type="match status" value="1"/>
</dbReference>
<dbReference type="EMBL" id="ML977013">
    <property type="protein sequence ID" value="KAF1952076.1"/>
    <property type="molecule type" value="Genomic_DNA"/>
</dbReference>
<dbReference type="PROSITE" id="PS51891">
    <property type="entry name" value="CENP_V_GFA"/>
    <property type="match status" value="1"/>
</dbReference>
<dbReference type="PANTHER" id="PTHR33337:SF40">
    <property type="entry name" value="CENP-V_GFA DOMAIN-CONTAINING PROTEIN-RELATED"/>
    <property type="match status" value="1"/>
</dbReference>
<organism evidence="7 8">
    <name type="scientific">Byssothecium circinans</name>
    <dbReference type="NCBI Taxonomy" id="147558"/>
    <lineage>
        <taxon>Eukaryota</taxon>
        <taxon>Fungi</taxon>
        <taxon>Dikarya</taxon>
        <taxon>Ascomycota</taxon>
        <taxon>Pezizomycotina</taxon>
        <taxon>Dothideomycetes</taxon>
        <taxon>Pleosporomycetidae</taxon>
        <taxon>Pleosporales</taxon>
        <taxon>Massarineae</taxon>
        <taxon>Massarinaceae</taxon>
        <taxon>Byssothecium</taxon>
    </lineage>
</organism>
<dbReference type="PANTHER" id="PTHR33337">
    <property type="entry name" value="GFA DOMAIN-CONTAINING PROTEIN"/>
    <property type="match status" value="1"/>
</dbReference>
<evidence type="ECO:0000256" key="2">
    <source>
        <dbReference type="ARBA" id="ARBA00022723"/>
    </source>
</evidence>
<dbReference type="GO" id="GO:0016846">
    <property type="term" value="F:carbon-sulfur lyase activity"/>
    <property type="evidence" value="ECO:0007669"/>
    <property type="project" value="InterPro"/>
</dbReference>
<feature type="region of interest" description="Disordered" evidence="5">
    <location>
        <begin position="75"/>
        <end position="96"/>
    </location>
</feature>
<accession>A0A6A5TMP1</accession>
<dbReference type="OrthoDB" id="6329284at2759"/>
<evidence type="ECO:0000259" key="6">
    <source>
        <dbReference type="PROSITE" id="PS51891"/>
    </source>
</evidence>
<keyword evidence="8" id="KW-1185">Reference proteome</keyword>
<dbReference type="Gene3D" id="3.90.1590.10">
    <property type="entry name" value="glutathione-dependent formaldehyde- activating enzyme (gfa)"/>
    <property type="match status" value="1"/>
</dbReference>
<gene>
    <name evidence="7" type="ORF">CC80DRAFT_185574</name>
</gene>
<dbReference type="GO" id="GO:0046872">
    <property type="term" value="F:metal ion binding"/>
    <property type="evidence" value="ECO:0007669"/>
    <property type="project" value="UniProtKB-KW"/>
</dbReference>
<dbReference type="InterPro" id="IPR006913">
    <property type="entry name" value="CENP-V/GFA"/>
</dbReference>
<evidence type="ECO:0000256" key="1">
    <source>
        <dbReference type="ARBA" id="ARBA00005495"/>
    </source>
</evidence>
<evidence type="ECO:0000313" key="8">
    <source>
        <dbReference type="Proteomes" id="UP000800035"/>
    </source>
</evidence>
<evidence type="ECO:0000256" key="3">
    <source>
        <dbReference type="ARBA" id="ARBA00022833"/>
    </source>
</evidence>
<evidence type="ECO:0000256" key="5">
    <source>
        <dbReference type="SAM" id="MobiDB-lite"/>
    </source>
</evidence>
<protein>
    <recommendedName>
        <fullName evidence="6">CENP-V/GFA domain-containing protein</fullName>
    </recommendedName>
</protein>
<proteinExistence type="inferred from homology"/>
<reference evidence="7" key="1">
    <citation type="journal article" date="2020" name="Stud. Mycol.">
        <title>101 Dothideomycetes genomes: a test case for predicting lifestyles and emergence of pathogens.</title>
        <authorList>
            <person name="Haridas S."/>
            <person name="Albert R."/>
            <person name="Binder M."/>
            <person name="Bloem J."/>
            <person name="Labutti K."/>
            <person name="Salamov A."/>
            <person name="Andreopoulos B."/>
            <person name="Baker S."/>
            <person name="Barry K."/>
            <person name="Bills G."/>
            <person name="Bluhm B."/>
            <person name="Cannon C."/>
            <person name="Castanera R."/>
            <person name="Culley D."/>
            <person name="Daum C."/>
            <person name="Ezra D."/>
            <person name="Gonzalez J."/>
            <person name="Henrissat B."/>
            <person name="Kuo A."/>
            <person name="Liang C."/>
            <person name="Lipzen A."/>
            <person name="Lutzoni F."/>
            <person name="Magnuson J."/>
            <person name="Mondo S."/>
            <person name="Nolan M."/>
            <person name="Ohm R."/>
            <person name="Pangilinan J."/>
            <person name="Park H.-J."/>
            <person name="Ramirez L."/>
            <person name="Alfaro M."/>
            <person name="Sun H."/>
            <person name="Tritt A."/>
            <person name="Yoshinaga Y."/>
            <person name="Zwiers L.-H."/>
            <person name="Turgeon B."/>
            <person name="Goodwin S."/>
            <person name="Spatafora J."/>
            <person name="Crous P."/>
            <person name="Grigoriev I."/>
        </authorList>
    </citation>
    <scope>NUCLEOTIDE SEQUENCE</scope>
    <source>
        <strain evidence="7">CBS 675.92</strain>
    </source>
</reference>
<keyword evidence="4" id="KW-0456">Lyase</keyword>
<comment type="similarity">
    <text evidence="1">Belongs to the Gfa family.</text>
</comment>
<evidence type="ECO:0000256" key="4">
    <source>
        <dbReference type="ARBA" id="ARBA00023239"/>
    </source>
</evidence>
<dbReference type="AlphaFoldDB" id="A0A6A5TMP1"/>
<dbReference type="InterPro" id="IPR011057">
    <property type="entry name" value="Mss4-like_sf"/>
</dbReference>
<sequence>MTPENPTTPPPSQITGGCLCASIRYTIRFPTASSWPPYCSSCQCTQCRKALGSLHPIALTIPLANLAFHFQNRDKDKTADDETEEEDKAGKDTEGNTLLRRYESSPGCERTFCARCGSSLTFRNFKAMPETLELWVGTLDEEVLIGRAAAAGGGDGDAQVGGEVERQGGYGSVLCDVKETLFWGHRIDGVTDGGSGARGKKWSGMIGVGESFV</sequence>
<feature type="domain" description="CENP-V/GFA" evidence="6">
    <location>
        <begin position="14"/>
        <end position="157"/>
    </location>
</feature>
<keyword evidence="3" id="KW-0862">Zinc</keyword>